<keyword evidence="2" id="KW-1185">Reference proteome</keyword>
<reference evidence="1 2" key="1">
    <citation type="submission" date="2021-08" db="EMBL/GenBank/DDBJ databases">
        <title>Draft Genome Sequence of Phanerochaete sordida strain YK-624.</title>
        <authorList>
            <person name="Mori T."/>
            <person name="Dohra H."/>
            <person name="Suzuki T."/>
            <person name="Kawagishi H."/>
            <person name="Hirai H."/>
        </authorList>
    </citation>
    <scope>NUCLEOTIDE SEQUENCE [LARGE SCALE GENOMIC DNA]</scope>
    <source>
        <strain evidence="1 2">YK-624</strain>
    </source>
</reference>
<evidence type="ECO:0000313" key="1">
    <source>
        <dbReference type="EMBL" id="GJE90309.1"/>
    </source>
</evidence>
<dbReference type="OrthoDB" id="2588098at2759"/>
<comment type="caution">
    <text evidence="1">The sequence shown here is derived from an EMBL/GenBank/DDBJ whole genome shotgun (WGS) entry which is preliminary data.</text>
</comment>
<organism evidence="1 2">
    <name type="scientific">Phanerochaete sordida</name>
    <dbReference type="NCBI Taxonomy" id="48140"/>
    <lineage>
        <taxon>Eukaryota</taxon>
        <taxon>Fungi</taxon>
        <taxon>Dikarya</taxon>
        <taxon>Basidiomycota</taxon>
        <taxon>Agaricomycotina</taxon>
        <taxon>Agaricomycetes</taxon>
        <taxon>Polyporales</taxon>
        <taxon>Phanerochaetaceae</taxon>
        <taxon>Phanerochaete</taxon>
    </lineage>
</organism>
<dbReference type="AlphaFoldDB" id="A0A9P3LD77"/>
<evidence type="ECO:0000313" key="2">
    <source>
        <dbReference type="Proteomes" id="UP000703269"/>
    </source>
</evidence>
<sequence>MLPMNEVLSKLPSQKLRLENGVCDVHTLVTLPLDVQALIFAAIETLRDAVALSLTSSHLALAGWSRIKQLSKEKWARWSGDRILALPGHDRMAFWGGPTPECILAHSDIAAAVDDAGSLVRYLETFRPAKHQQCPPSLREIARISPQYDWRRFGGVSLCRYPLDAPWVICNLSQRVYVRTRRKNTAPNATPAQDGQGSAWYDRSNLTETLWETVPEKISSWERGTGRWATNRIAVCTLDKASATHDDWSEWTDITASQEGLS</sequence>
<dbReference type="EMBL" id="BPQB01000016">
    <property type="protein sequence ID" value="GJE90309.1"/>
    <property type="molecule type" value="Genomic_DNA"/>
</dbReference>
<accession>A0A9P3LD77</accession>
<gene>
    <name evidence="1" type="ORF">PsYK624_064380</name>
</gene>
<protein>
    <submittedName>
        <fullName evidence="1">Uncharacterized protein</fullName>
    </submittedName>
</protein>
<name>A0A9P3LD77_9APHY</name>
<proteinExistence type="predicted"/>
<dbReference type="Proteomes" id="UP000703269">
    <property type="component" value="Unassembled WGS sequence"/>
</dbReference>